<dbReference type="SUPFAM" id="SSF55486">
    <property type="entry name" value="Metalloproteases ('zincins'), catalytic domain"/>
    <property type="match status" value="1"/>
</dbReference>
<reference evidence="1 2" key="1">
    <citation type="submission" date="2019-09" db="EMBL/GenBank/DDBJ databases">
        <title>Nocardioides panacisoli sp. nov., isolated from the soil of a ginseng field.</title>
        <authorList>
            <person name="Cho C."/>
        </authorList>
    </citation>
    <scope>NUCLEOTIDE SEQUENCE [LARGE SCALE GENOMIC DNA]</scope>
    <source>
        <strain evidence="1 2">BN130099</strain>
    </source>
</reference>
<name>A0A5B1LM80_9ACTN</name>
<evidence type="ECO:0000313" key="1">
    <source>
        <dbReference type="EMBL" id="KAA1421624.1"/>
    </source>
</evidence>
<organism evidence="1 2">
    <name type="scientific">Nocardioides humilatus</name>
    <dbReference type="NCBI Taxonomy" id="2607660"/>
    <lineage>
        <taxon>Bacteria</taxon>
        <taxon>Bacillati</taxon>
        <taxon>Actinomycetota</taxon>
        <taxon>Actinomycetes</taxon>
        <taxon>Propionibacteriales</taxon>
        <taxon>Nocardioidaceae</taxon>
        <taxon>Nocardioides</taxon>
    </lineage>
</organism>
<keyword evidence="2" id="KW-1185">Reference proteome</keyword>
<dbReference type="Proteomes" id="UP000325003">
    <property type="component" value="Unassembled WGS sequence"/>
</dbReference>
<protein>
    <submittedName>
        <fullName evidence="1">Uncharacterized protein</fullName>
    </submittedName>
</protein>
<sequence>MPANLLSPARNGPSPRRFTMNKLTLRRTITSLALAAAAVAGTAGTPAFADAHHAPAQKDVSVDTRGAESVSGRAAVDALADQLEQVATRNGWTPEKLEKTLLHDKTLKVTGPGGLVYADEPLKTGQTSITDNIQTPVYPTTDTFALHSRSSSPYKLYLDFNGNTTTGTRWNSELNGGRAIVSAPFDLDGNPGSFSTREHAIIQAVWLQVREDYAPFHIDVTTQDPGLDGLRRTSSSDGYYGVRMVVSPTNAWYPNAGGVAYVNSFGEVRSGTETTAFVFTNTSGAAKFVGEAASHEAGHTLGLSHDGTSTQTYYGGSGNWAPIMGVSYFKPVTQWSNGSYADANNRENDVAIIASKVYYAADDYTNSTSSTGTLPAGTARYGIINSGDVDLFRFSLTGTRTLRITTWGNTGAVDTNLNMRITLRDANLNVVGAWSPNGDLRATSPALTLAAGSYYVQIDGPGEGVYPAYGSMGFYGVQLDWA</sequence>
<evidence type="ECO:0000313" key="2">
    <source>
        <dbReference type="Proteomes" id="UP000325003"/>
    </source>
</evidence>
<accession>A0A5B1LM80</accession>
<proteinExistence type="predicted"/>
<dbReference type="GO" id="GO:0008237">
    <property type="term" value="F:metallopeptidase activity"/>
    <property type="evidence" value="ECO:0007669"/>
    <property type="project" value="InterPro"/>
</dbReference>
<dbReference type="EMBL" id="VUJV01000001">
    <property type="protein sequence ID" value="KAA1421624.1"/>
    <property type="molecule type" value="Genomic_DNA"/>
</dbReference>
<dbReference type="Gene3D" id="3.40.390.10">
    <property type="entry name" value="Collagenase (Catalytic Domain)"/>
    <property type="match status" value="1"/>
</dbReference>
<reference evidence="1 2" key="2">
    <citation type="submission" date="2019-09" db="EMBL/GenBank/DDBJ databases">
        <authorList>
            <person name="Jin C."/>
        </authorList>
    </citation>
    <scope>NUCLEOTIDE SEQUENCE [LARGE SCALE GENOMIC DNA]</scope>
    <source>
        <strain evidence="1 2">BN130099</strain>
    </source>
</reference>
<dbReference type="InterPro" id="IPR024079">
    <property type="entry name" value="MetalloPept_cat_dom_sf"/>
</dbReference>
<gene>
    <name evidence="1" type="ORF">F0U44_04935</name>
</gene>
<dbReference type="AlphaFoldDB" id="A0A5B1LM80"/>
<dbReference type="Gene3D" id="2.60.120.380">
    <property type="match status" value="1"/>
</dbReference>
<comment type="caution">
    <text evidence="1">The sequence shown here is derived from an EMBL/GenBank/DDBJ whole genome shotgun (WGS) entry which is preliminary data.</text>
</comment>